<evidence type="ECO:0000256" key="1">
    <source>
        <dbReference type="ARBA" id="ARBA00000085"/>
    </source>
</evidence>
<dbReference type="SMART" id="SM00086">
    <property type="entry name" value="PAC"/>
    <property type="match status" value="1"/>
</dbReference>
<dbReference type="Proteomes" id="UP000541583">
    <property type="component" value="Unassembled WGS sequence"/>
</dbReference>
<evidence type="ECO:0000256" key="6">
    <source>
        <dbReference type="ARBA" id="ARBA00023012"/>
    </source>
</evidence>
<keyword evidence="11" id="KW-1185">Reference proteome</keyword>
<dbReference type="InterPro" id="IPR036890">
    <property type="entry name" value="HATPase_C_sf"/>
</dbReference>
<dbReference type="Pfam" id="PF00512">
    <property type="entry name" value="HisKA"/>
    <property type="match status" value="1"/>
</dbReference>
<comment type="catalytic activity">
    <reaction evidence="1">
        <text>ATP + protein L-histidine = ADP + protein N-phospho-L-histidine.</text>
        <dbReference type="EC" id="2.7.13.3"/>
    </reaction>
</comment>
<dbReference type="CDD" id="cd00082">
    <property type="entry name" value="HisKA"/>
    <property type="match status" value="1"/>
</dbReference>
<feature type="domain" description="PAC" evidence="9">
    <location>
        <begin position="87"/>
        <end position="139"/>
    </location>
</feature>
<dbReference type="Pfam" id="PF13426">
    <property type="entry name" value="PAS_9"/>
    <property type="match status" value="1"/>
</dbReference>
<dbReference type="InterPro" id="IPR000014">
    <property type="entry name" value="PAS"/>
</dbReference>
<dbReference type="Gene3D" id="3.30.565.10">
    <property type="entry name" value="Histidine kinase-like ATPase, C-terminal domain"/>
    <property type="match status" value="1"/>
</dbReference>
<dbReference type="InterPro" id="IPR003594">
    <property type="entry name" value="HATPase_dom"/>
</dbReference>
<dbReference type="InterPro" id="IPR035965">
    <property type="entry name" value="PAS-like_dom_sf"/>
</dbReference>
<dbReference type="PRINTS" id="PR00344">
    <property type="entry name" value="BCTRLSENSOR"/>
</dbReference>
<keyword evidence="7" id="KW-0472">Membrane</keyword>
<feature type="domain" description="Histidine kinase" evidence="8">
    <location>
        <begin position="276"/>
        <end position="488"/>
    </location>
</feature>
<name>A0ABR6PDA7_9SPHI</name>
<dbReference type="Gene3D" id="3.30.450.20">
    <property type="entry name" value="PAS domain"/>
    <property type="match status" value="2"/>
</dbReference>
<dbReference type="SUPFAM" id="SSF55874">
    <property type="entry name" value="ATPase domain of HSP90 chaperone/DNA topoisomerase II/histidine kinase"/>
    <property type="match status" value="1"/>
</dbReference>
<dbReference type="SMART" id="SM00387">
    <property type="entry name" value="HATPase_c"/>
    <property type="match status" value="1"/>
</dbReference>
<dbReference type="EC" id="2.7.13.3" evidence="2"/>
<evidence type="ECO:0000256" key="3">
    <source>
        <dbReference type="ARBA" id="ARBA00022553"/>
    </source>
</evidence>
<dbReference type="InterPro" id="IPR005467">
    <property type="entry name" value="His_kinase_dom"/>
</dbReference>
<dbReference type="SUPFAM" id="SSF55785">
    <property type="entry name" value="PYP-like sensor domain (PAS domain)"/>
    <property type="match status" value="2"/>
</dbReference>
<dbReference type="PROSITE" id="PS50113">
    <property type="entry name" value="PAC"/>
    <property type="match status" value="1"/>
</dbReference>
<dbReference type="InterPro" id="IPR000700">
    <property type="entry name" value="PAS-assoc_C"/>
</dbReference>
<dbReference type="Gene3D" id="1.10.287.130">
    <property type="match status" value="1"/>
</dbReference>
<evidence type="ECO:0000259" key="9">
    <source>
        <dbReference type="PROSITE" id="PS50113"/>
    </source>
</evidence>
<dbReference type="EMBL" id="JACHCB010000001">
    <property type="protein sequence ID" value="MBB6107733.1"/>
    <property type="molecule type" value="Genomic_DNA"/>
</dbReference>
<organism evidence="10 11">
    <name type="scientific">Mucilaginibacter lappiensis</name>
    <dbReference type="NCBI Taxonomy" id="354630"/>
    <lineage>
        <taxon>Bacteria</taxon>
        <taxon>Pseudomonadati</taxon>
        <taxon>Bacteroidota</taxon>
        <taxon>Sphingobacteriia</taxon>
        <taxon>Sphingobacteriales</taxon>
        <taxon>Sphingobacteriaceae</taxon>
        <taxon>Mucilaginibacter</taxon>
    </lineage>
</organism>
<dbReference type="SMART" id="SM00388">
    <property type="entry name" value="HisKA"/>
    <property type="match status" value="1"/>
</dbReference>
<keyword evidence="6" id="KW-0902">Two-component regulatory system</keyword>
<dbReference type="RefSeq" id="WP_076369769.1">
    <property type="nucleotide sequence ID" value="NZ_FTMG01000001.1"/>
</dbReference>
<dbReference type="SMART" id="SM00091">
    <property type="entry name" value="PAS"/>
    <property type="match status" value="2"/>
</dbReference>
<evidence type="ECO:0000256" key="5">
    <source>
        <dbReference type="ARBA" id="ARBA00022777"/>
    </source>
</evidence>
<evidence type="ECO:0000256" key="2">
    <source>
        <dbReference type="ARBA" id="ARBA00012438"/>
    </source>
</evidence>
<keyword evidence="3" id="KW-0597">Phosphoprotein</keyword>
<reference evidence="10 11" key="1">
    <citation type="submission" date="2020-08" db="EMBL/GenBank/DDBJ databases">
        <title>Genomic Encyclopedia of Type Strains, Phase IV (KMG-V): Genome sequencing to study the core and pangenomes of soil and plant-associated prokaryotes.</title>
        <authorList>
            <person name="Whitman W."/>
        </authorList>
    </citation>
    <scope>NUCLEOTIDE SEQUENCE [LARGE SCALE GENOMIC DNA]</scope>
    <source>
        <strain evidence="10 11">ANJLi2</strain>
    </source>
</reference>
<dbReference type="CDD" id="cd00130">
    <property type="entry name" value="PAS"/>
    <property type="match status" value="2"/>
</dbReference>
<protein>
    <recommendedName>
        <fullName evidence="2">histidine kinase</fullName>
        <ecNumber evidence="2">2.7.13.3</ecNumber>
    </recommendedName>
</protein>
<keyword evidence="5" id="KW-0418">Kinase</keyword>
<dbReference type="InterPro" id="IPR003661">
    <property type="entry name" value="HisK_dim/P_dom"/>
</dbReference>
<evidence type="ECO:0000259" key="8">
    <source>
        <dbReference type="PROSITE" id="PS50109"/>
    </source>
</evidence>
<proteinExistence type="predicted"/>
<dbReference type="Pfam" id="PF13188">
    <property type="entry name" value="PAS_8"/>
    <property type="match status" value="1"/>
</dbReference>
<dbReference type="Pfam" id="PF02518">
    <property type="entry name" value="HATPase_c"/>
    <property type="match status" value="1"/>
</dbReference>
<accession>A0ABR6PDA7</accession>
<dbReference type="InterPro" id="IPR001610">
    <property type="entry name" value="PAC"/>
</dbReference>
<dbReference type="InterPro" id="IPR050351">
    <property type="entry name" value="BphY/WalK/GraS-like"/>
</dbReference>
<comment type="caution">
    <text evidence="10">The sequence shown here is derived from an EMBL/GenBank/DDBJ whole genome shotgun (WGS) entry which is preliminary data.</text>
</comment>
<evidence type="ECO:0000256" key="4">
    <source>
        <dbReference type="ARBA" id="ARBA00022679"/>
    </source>
</evidence>
<evidence type="ECO:0000313" key="11">
    <source>
        <dbReference type="Proteomes" id="UP000541583"/>
    </source>
</evidence>
<dbReference type="PANTHER" id="PTHR45453">
    <property type="entry name" value="PHOSPHATE REGULON SENSOR PROTEIN PHOR"/>
    <property type="match status" value="1"/>
</dbReference>
<gene>
    <name evidence="10" type="ORF">HDF23_000463</name>
</gene>
<evidence type="ECO:0000256" key="7">
    <source>
        <dbReference type="ARBA" id="ARBA00023136"/>
    </source>
</evidence>
<dbReference type="PANTHER" id="PTHR45453:SF1">
    <property type="entry name" value="PHOSPHATE REGULON SENSOR PROTEIN PHOR"/>
    <property type="match status" value="1"/>
</dbReference>
<dbReference type="InterPro" id="IPR036097">
    <property type="entry name" value="HisK_dim/P_sf"/>
</dbReference>
<keyword evidence="4" id="KW-0808">Transferase</keyword>
<dbReference type="PROSITE" id="PS50109">
    <property type="entry name" value="HIS_KIN"/>
    <property type="match status" value="1"/>
</dbReference>
<dbReference type="InterPro" id="IPR004358">
    <property type="entry name" value="Sig_transdc_His_kin-like_C"/>
</dbReference>
<dbReference type="SUPFAM" id="SSF47384">
    <property type="entry name" value="Homodimeric domain of signal transducing histidine kinase"/>
    <property type="match status" value="1"/>
</dbReference>
<sequence length="488" mass="55186">MSVQVDKDLLDGLIDSEILYQEAPCGYVSLLPDGTIIKLNNTLLTWLSYTSKSLLYKKKFTDLLSKGGKIHFEMFFKPMIGVKGHVKELSYEILKKDGSILPVLLSAKAMKDVSGTVLAINIAVYDITDRKSYEAELLKAKKIAEEEKRTFQFLADLIPEMIWTATANGNIDYVNQRFIQYFNLPEKGFKPSSVLSRIFTEDRKKFIEAWRKSIRIGSDLHIEIRLDNYLGNSEWHLIKAVRYVNEDGVITKWFGSCISTEEHVLALKAKDDFISIASHELKTPITSLKGTLQLMEKMKSSHPDPMMHKLVDRANRNVNKTISLIDDLLNVGRINEGQLYLNKKRSIIFEVINDCCNHIKNETDFDILVKGDPSIEADVDEGRIEQVIINLINNAIKYAPESVIIEVSYEKTGQEIKVSVTDQGPGIPLEKLPHLFERYYQVESNNGGKTGLGLGLYICAEIIKKHNGEMGVESEPGKGSTFWFTLPA</sequence>
<dbReference type="NCBIfam" id="TIGR00229">
    <property type="entry name" value="sensory_box"/>
    <property type="match status" value="1"/>
</dbReference>
<evidence type="ECO:0000313" key="10">
    <source>
        <dbReference type="EMBL" id="MBB6107733.1"/>
    </source>
</evidence>